<protein>
    <recommendedName>
        <fullName evidence="4">SXP/RAL-2 family protein Ani s 5-like cation-binding domain-containing protein</fullName>
    </recommendedName>
</protein>
<name>A0AA39LPS1_9BILA</name>
<feature type="chain" id="PRO_5041383742" description="SXP/RAL-2 family protein Ani s 5-like cation-binding domain-containing protein" evidence="1">
    <location>
        <begin position="19"/>
        <end position="191"/>
    </location>
</feature>
<accession>A0AA39LPS1</accession>
<organism evidence="2 3">
    <name type="scientific">Steinernema hermaphroditum</name>
    <dbReference type="NCBI Taxonomy" id="289476"/>
    <lineage>
        <taxon>Eukaryota</taxon>
        <taxon>Metazoa</taxon>
        <taxon>Ecdysozoa</taxon>
        <taxon>Nematoda</taxon>
        <taxon>Chromadorea</taxon>
        <taxon>Rhabditida</taxon>
        <taxon>Tylenchina</taxon>
        <taxon>Panagrolaimomorpha</taxon>
        <taxon>Strongyloidoidea</taxon>
        <taxon>Steinernematidae</taxon>
        <taxon>Steinernema</taxon>
    </lineage>
</organism>
<gene>
    <name evidence="2" type="ORF">QR680_018048</name>
</gene>
<keyword evidence="1" id="KW-0732">Signal</keyword>
<dbReference type="EMBL" id="JAUCMV010000004">
    <property type="protein sequence ID" value="KAK0405541.1"/>
    <property type="molecule type" value="Genomic_DNA"/>
</dbReference>
<feature type="signal peptide" evidence="1">
    <location>
        <begin position="1"/>
        <end position="18"/>
    </location>
</feature>
<evidence type="ECO:0000313" key="2">
    <source>
        <dbReference type="EMBL" id="KAK0405541.1"/>
    </source>
</evidence>
<sequence>MIWRILVVGAATIGSALSLGNDSFEPAGNGSISSPYNLTRSYNIGEAANQSHSSPGNMTWEDYESRFFQIEKEYLFEDDNVTAVTPYYDGQSKLDQWRDKIRGFGSKLKGWWHIAKDKMKEKFSNFKGQFSEAAHNVKDYFHNVTEPFRDSWRDFQADMQQKSAQHEKEFEALKQTFLAQATASTAKTNVN</sequence>
<keyword evidence="3" id="KW-1185">Reference proteome</keyword>
<evidence type="ECO:0000256" key="1">
    <source>
        <dbReference type="SAM" id="SignalP"/>
    </source>
</evidence>
<evidence type="ECO:0000313" key="3">
    <source>
        <dbReference type="Proteomes" id="UP001175271"/>
    </source>
</evidence>
<comment type="caution">
    <text evidence="2">The sequence shown here is derived from an EMBL/GenBank/DDBJ whole genome shotgun (WGS) entry which is preliminary data.</text>
</comment>
<evidence type="ECO:0008006" key="4">
    <source>
        <dbReference type="Google" id="ProtNLM"/>
    </source>
</evidence>
<proteinExistence type="predicted"/>
<dbReference type="AlphaFoldDB" id="A0AA39LPS1"/>
<dbReference type="Proteomes" id="UP001175271">
    <property type="component" value="Unassembled WGS sequence"/>
</dbReference>
<reference evidence="2" key="1">
    <citation type="submission" date="2023-06" db="EMBL/GenBank/DDBJ databases">
        <title>Genomic analysis of the entomopathogenic nematode Steinernema hermaphroditum.</title>
        <authorList>
            <person name="Schwarz E.M."/>
            <person name="Heppert J.K."/>
            <person name="Baniya A."/>
            <person name="Schwartz H.T."/>
            <person name="Tan C.-H."/>
            <person name="Antoshechkin I."/>
            <person name="Sternberg P.W."/>
            <person name="Goodrich-Blair H."/>
            <person name="Dillman A.R."/>
        </authorList>
    </citation>
    <scope>NUCLEOTIDE SEQUENCE</scope>
    <source>
        <strain evidence="2">PS9179</strain>
        <tissue evidence="2">Whole animal</tissue>
    </source>
</reference>